<protein>
    <submittedName>
        <fullName evidence="2">Uncharacterized protein</fullName>
    </submittedName>
</protein>
<dbReference type="EMBL" id="GBRH01245502">
    <property type="protein sequence ID" value="JAD52393.1"/>
    <property type="molecule type" value="Transcribed_RNA"/>
</dbReference>
<feature type="compositionally biased region" description="Basic residues" evidence="1">
    <location>
        <begin position="42"/>
        <end position="53"/>
    </location>
</feature>
<reference evidence="2" key="2">
    <citation type="journal article" date="2015" name="Data Brief">
        <title>Shoot transcriptome of the giant reed, Arundo donax.</title>
        <authorList>
            <person name="Barrero R.A."/>
            <person name="Guerrero F.D."/>
            <person name="Moolhuijzen P."/>
            <person name="Goolsby J.A."/>
            <person name="Tidwell J."/>
            <person name="Bellgard S.E."/>
            <person name="Bellgard M.I."/>
        </authorList>
    </citation>
    <scope>NUCLEOTIDE SEQUENCE</scope>
    <source>
        <tissue evidence="2">Shoot tissue taken approximately 20 cm above the soil surface</tissue>
    </source>
</reference>
<organism evidence="2">
    <name type="scientific">Arundo donax</name>
    <name type="common">Giant reed</name>
    <name type="synonym">Donax arundinaceus</name>
    <dbReference type="NCBI Taxonomy" id="35708"/>
    <lineage>
        <taxon>Eukaryota</taxon>
        <taxon>Viridiplantae</taxon>
        <taxon>Streptophyta</taxon>
        <taxon>Embryophyta</taxon>
        <taxon>Tracheophyta</taxon>
        <taxon>Spermatophyta</taxon>
        <taxon>Magnoliopsida</taxon>
        <taxon>Liliopsida</taxon>
        <taxon>Poales</taxon>
        <taxon>Poaceae</taxon>
        <taxon>PACMAD clade</taxon>
        <taxon>Arundinoideae</taxon>
        <taxon>Arundineae</taxon>
        <taxon>Arundo</taxon>
    </lineage>
</organism>
<sequence>MLQLGKRKDGCLPEPTINQAFVWKLVVSNLGFGSAGKEGRKTQRNRAKRSRFV</sequence>
<evidence type="ECO:0000313" key="2">
    <source>
        <dbReference type="EMBL" id="JAD52393.1"/>
    </source>
</evidence>
<name>A0A0A9AR86_ARUDO</name>
<proteinExistence type="predicted"/>
<dbReference type="AlphaFoldDB" id="A0A0A9AR86"/>
<evidence type="ECO:0000256" key="1">
    <source>
        <dbReference type="SAM" id="MobiDB-lite"/>
    </source>
</evidence>
<reference evidence="2" key="1">
    <citation type="submission" date="2014-09" db="EMBL/GenBank/DDBJ databases">
        <authorList>
            <person name="Magalhaes I.L.F."/>
            <person name="Oliveira U."/>
            <person name="Santos F.R."/>
            <person name="Vidigal T.H.D.A."/>
            <person name="Brescovit A.D."/>
            <person name="Santos A.J."/>
        </authorList>
    </citation>
    <scope>NUCLEOTIDE SEQUENCE</scope>
    <source>
        <tissue evidence="2">Shoot tissue taken approximately 20 cm above the soil surface</tissue>
    </source>
</reference>
<feature type="region of interest" description="Disordered" evidence="1">
    <location>
        <begin position="32"/>
        <end position="53"/>
    </location>
</feature>
<accession>A0A0A9AR86</accession>